<proteinExistence type="predicted"/>
<feature type="region of interest" description="Disordered" evidence="1">
    <location>
        <begin position="203"/>
        <end position="222"/>
    </location>
</feature>
<name>A0A9P3UM53_LYOSH</name>
<dbReference type="InterPro" id="IPR019188">
    <property type="entry name" value="SNAPC1"/>
</dbReference>
<feature type="compositionally biased region" description="Basic residues" evidence="1">
    <location>
        <begin position="209"/>
        <end position="222"/>
    </location>
</feature>
<reference evidence="2" key="1">
    <citation type="submission" date="2022-07" db="EMBL/GenBank/DDBJ databases">
        <title>The genome of Lyophyllum shimeji provides insight into the initial evolution of ectomycorrhizal fungal genome.</title>
        <authorList>
            <person name="Kobayashi Y."/>
            <person name="Shibata T."/>
            <person name="Hirakawa H."/>
            <person name="Shigenobu S."/>
            <person name="Nishiyama T."/>
            <person name="Yamada A."/>
            <person name="Hasebe M."/>
            <person name="Kawaguchi M."/>
        </authorList>
    </citation>
    <scope>NUCLEOTIDE SEQUENCE</scope>
    <source>
        <strain evidence="2">AT787</strain>
    </source>
</reference>
<evidence type="ECO:0000313" key="2">
    <source>
        <dbReference type="EMBL" id="GLB35996.1"/>
    </source>
</evidence>
<gene>
    <name evidence="2" type="ORF">LshimejAT787_0302840</name>
</gene>
<dbReference type="Proteomes" id="UP001063166">
    <property type="component" value="Unassembled WGS sequence"/>
</dbReference>
<evidence type="ECO:0000313" key="3">
    <source>
        <dbReference type="Proteomes" id="UP001063166"/>
    </source>
</evidence>
<comment type="caution">
    <text evidence="2">The sequence shown here is derived from an EMBL/GenBank/DDBJ whole genome shotgun (WGS) entry which is preliminary data.</text>
</comment>
<dbReference type="Pfam" id="PF09808">
    <property type="entry name" value="SNAPC1"/>
    <property type="match status" value="1"/>
</dbReference>
<accession>A0A9P3UM53</accession>
<dbReference type="EMBL" id="BRPK01000003">
    <property type="protein sequence ID" value="GLB35996.1"/>
    <property type="molecule type" value="Genomic_DNA"/>
</dbReference>
<sequence>MSVVAPAPSGGRGEVILQPNYFTSSIFVSAVRDDIATLIHTYYEQYANSQPTEPFSLFKSLWSAQGWKWMHFMVLDDRTRETFLNVVLRLFLERVVEIEAPANRVVALFGLYTFFYTQPKGTAPPLYSVTHIPIPSDQFACFKALPNALNASHLQPLLPSVSYIKSVLLKDHVFFITPHSDLGPLNPRNIPREIFVDEKSILPLDPNAPKKKGRPTKRDKAKKARLALDNLDKWLEATSAPLPTLSGAPSSPTSEEIPVHHPLASSLKLYQTEKSRILDSLDTPSSSSTLSLHAGMTVEKANQFVLDRLKAAEGLFALDTFLAKGDEPAGVARVERAVRELGVAKTSGRSGGALNLLEGAGKSQT</sequence>
<keyword evidence="3" id="KW-1185">Reference proteome</keyword>
<evidence type="ECO:0000256" key="1">
    <source>
        <dbReference type="SAM" id="MobiDB-lite"/>
    </source>
</evidence>
<dbReference type="AlphaFoldDB" id="A0A9P3UM53"/>
<organism evidence="2 3">
    <name type="scientific">Lyophyllum shimeji</name>
    <name type="common">Hon-shimeji</name>
    <name type="synonym">Tricholoma shimeji</name>
    <dbReference type="NCBI Taxonomy" id="47721"/>
    <lineage>
        <taxon>Eukaryota</taxon>
        <taxon>Fungi</taxon>
        <taxon>Dikarya</taxon>
        <taxon>Basidiomycota</taxon>
        <taxon>Agaricomycotina</taxon>
        <taxon>Agaricomycetes</taxon>
        <taxon>Agaricomycetidae</taxon>
        <taxon>Agaricales</taxon>
        <taxon>Tricholomatineae</taxon>
        <taxon>Lyophyllaceae</taxon>
        <taxon>Lyophyllum</taxon>
    </lineage>
</organism>
<protein>
    <submittedName>
        <fullName evidence="2">Uncharacterized protein</fullName>
    </submittedName>
</protein>
<dbReference type="OrthoDB" id="3253083at2759"/>